<dbReference type="EMBL" id="VNHS01000001">
    <property type="protein sequence ID" value="TYP78995.1"/>
    <property type="molecule type" value="Genomic_DNA"/>
</dbReference>
<evidence type="ECO:0000313" key="1">
    <source>
        <dbReference type="EMBL" id="TYP78995.1"/>
    </source>
</evidence>
<name>A0A5S5CJS7_9BACL</name>
<dbReference type="AlphaFoldDB" id="A0A5S5CJS7"/>
<reference evidence="1 2" key="1">
    <citation type="submission" date="2019-07" db="EMBL/GenBank/DDBJ databases">
        <title>Genomic Encyclopedia of Type Strains, Phase III (KMG-III): the genomes of soil and plant-associated and newly described type strains.</title>
        <authorList>
            <person name="Whitman W."/>
        </authorList>
    </citation>
    <scope>NUCLEOTIDE SEQUENCE [LARGE SCALE GENOMIC DNA]</scope>
    <source>
        <strain evidence="1 2">BL24</strain>
    </source>
</reference>
<accession>A0A5S5CJS7</accession>
<protein>
    <recommendedName>
        <fullName evidence="3">Streptomycin adenylyltransferase</fullName>
    </recommendedName>
</protein>
<gene>
    <name evidence="1" type="ORF">BCM02_101110</name>
</gene>
<dbReference type="InterPro" id="IPR043519">
    <property type="entry name" value="NT_sf"/>
</dbReference>
<evidence type="ECO:0008006" key="3">
    <source>
        <dbReference type="Google" id="ProtNLM"/>
    </source>
</evidence>
<dbReference type="OrthoDB" id="383876at2"/>
<keyword evidence="2" id="KW-1185">Reference proteome</keyword>
<organism evidence="1 2">
    <name type="scientific">Paenibacillus methanolicus</name>
    <dbReference type="NCBI Taxonomy" id="582686"/>
    <lineage>
        <taxon>Bacteria</taxon>
        <taxon>Bacillati</taxon>
        <taxon>Bacillota</taxon>
        <taxon>Bacilli</taxon>
        <taxon>Bacillales</taxon>
        <taxon>Paenibacillaceae</taxon>
        <taxon>Paenibacillus</taxon>
    </lineage>
</organism>
<sequence>MQHTDKLLQRLDAIGESLSKTDGALGLLGLGSVGLETDRLDAYSDLDFFVLIRNGEKPRFLASLDWLEHVYPLAYSFANTEVGYKILFEDGIFGEFAIFEEDELADIAYAGGRMVWRSPEWKTEIAASSRLPHKEKPTSLDQPLNEALTNLYVGLGRYARGERLTALRFIQSYAIDNVISVLHLLEQEASFFPDPFGPERRLERRYPGFADKLGGMLLGCDRLPESALHVLAYIESVYPVNDRMSFEIRRLAKECGN</sequence>
<evidence type="ECO:0000313" key="2">
    <source>
        <dbReference type="Proteomes" id="UP000323257"/>
    </source>
</evidence>
<comment type="caution">
    <text evidence="1">The sequence shown here is derived from an EMBL/GenBank/DDBJ whole genome shotgun (WGS) entry which is preliminary data.</text>
</comment>
<proteinExistence type="predicted"/>
<dbReference type="Proteomes" id="UP000323257">
    <property type="component" value="Unassembled WGS sequence"/>
</dbReference>
<dbReference type="RefSeq" id="WP_148927110.1">
    <property type="nucleotide sequence ID" value="NZ_VNHS01000001.1"/>
</dbReference>
<dbReference type="Gene3D" id="3.30.460.10">
    <property type="entry name" value="Beta Polymerase, domain 2"/>
    <property type="match status" value="1"/>
</dbReference>